<dbReference type="RefSeq" id="XP_008818392.1">
    <property type="nucleotide sequence ID" value="XM_008820170.1"/>
</dbReference>
<dbReference type="EMBL" id="KI965484">
    <property type="protein sequence ID" value="EUD65076.1"/>
    <property type="molecule type" value="Genomic_DNA"/>
</dbReference>
<dbReference type="Proteomes" id="UP000030640">
    <property type="component" value="Unassembled WGS sequence"/>
</dbReference>
<reference evidence="1 2" key="1">
    <citation type="submission" date="2013-02" db="EMBL/GenBank/DDBJ databases">
        <title>The Genome Sequence of Plasmodium inui San Antonio 1.</title>
        <authorList>
            <consortium name="The Broad Institute Genome Sequencing Platform"/>
            <consortium name="The Broad Institute Genome Sequencing Center for Infectious Disease"/>
            <person name="Neafsey D."/>
            <person name="Cheeseman I."/>
            <person name="Volkman S."/>
            <person name="Adams J."/>
            <person name="Walker B."/>
            <person name="Young S.K."/>
            <person name="Zeng Q."/>
            <person name="Gargeya S."/>
            <person name="Fitzgerald M."/>
            <person name="Haas B."/>
            <person name="Abouelleil A."/>
            <person name="Alvarado L."/>
            <person name="Arachchi H.M."/>
            <person name="Berlin A.M."/>
            <person name="Chapman S.B."/>
            <person name="Dewar J."/>
            <person name="Goldberg J."/>
            <person name="Griggs A."/>
            <person name="Gujja S."/>
            <person name="Hansen M."/>
            <person name="Howarth C."/>
            <person name="Imamovic A."/>
            <person name="Larimer J."/>
            <person name="McCowan C."/>
            <person name="Murphy C."/>
            <person name="Neiman D."/>
            <person name="Pearson M."/>
            <person name="Priest M."/>
            <person name="Roberts A."/>
            <person name="Saif S."/>
            <person name="Shea T."/>
            <person name="Sisk P."/>
            <person name="Sykes S."/>
            <person name="Wortman J."/>
            <person name="Nusbaum C."/>
            <person name="Birren B."/>
        </authorList>
    </citation>
    <scope>NUCLEOTIDE SEQUENCE [LARGE SCALE GENOMIC DNA]</scope>
    <source>
        <strain evidence="1 2">San Antonio 1</strain>
    </source>
</reference>
<organism evidence="1 2">
    <name type="scientific">Plasmodium inui San Antonio 1</name>
    <dbReference type="NCBI Taxonomy" id="1237626"/>
    <lineage>
        <taxon>Eukaryota</taxon>
        <taxon>Sar</taxon>
        <taxon>Alveolata</taxon>
        <taxon>Apicomplexa</taxon>
        <taxon>Aconoidasida</taxon>
        <taxon>Haemosporida</taxon>
        <taxon>Plasmodiidae</taxon>
        <taxon>Plasmodium</taxon>
        <taxon>Plasmodium (Plasmodium)</taxon>
    </lineage>
</organism>
<dbReference type="AlphaFoldDB" id="W7AIG1"/>
<accession>W7AIG1</accession>
<dbReference type="GeneID" id="20039865"/>
<name>W7AIG1_9APIC</name>
<dbReference type="VEuPathDB" id="PlasmoDB:C922_04591"/>
<protein>
    <submittedName>
        <fullName evidence="1">Uncharacterized protein</fullName>
    </submittedName>
</protein>
<evidence type="ECO:0000313" key="2">
    <source>
        <dbReference type="Proteomes" id="UP000030640"/>
    </source>
</evidence>
<gene>
    <name evidence="1" type="ORF">C922_04591</name>
</gene>
<sequence>MILRVIDTSHKTVYLKRRYNPNKSIVNITVLAVHAYFPTNSTIDIVPLMKLDKGRDDSINSTTSLLEPQYVRQKWTLKIIILLE</sequence>
<keyword evidence="2" id="KW-1185">Reference proteome</keyword>
<evidence type="ECO:0000313" key="1">
    <source>
        <dbReference type="EMBL" id="EUD65076.1"/>
    </source>
</evidence>
<proteinExistence type="predicted"/>